<reference evidence="1" key="1">
    <citation type="journal article" date="2015" name="Nature">
        <title>Complex archaea that bridge the gap between prokaryotes and eukaryotes.</title>
        <authorList>
            <person name="Spang A."/>
            <person name="Saw J.H."/>
            <person name="Jorgensen S.L."/>
            <person name="Zaremba-Niedzwiedzka K."/>
            <person name="Martijn J."/>
            <person name="Lind A.E."/>
            <person name="van Eijk R."/>
            <person name="Schleper C."/>
            <person name="Guy L."/>
            <person name="Ettema T.J."/>
        </authorList>
    </citation>
    <scope>NUCLEOTIDE SEQUENCE</scope>
</reference>
<accession>A0A0F9DFB2</accession>
<proteinExistence type="predicted"/>
<organism evidence="1">
    <name type="scientific">marine sediment metagenome</name>
    <dbReference type="NCBI Taxonomy" id="412755"/>
    <lineage>
        <taxon>unclassified sequences</taxon>
        <taxon>metagenomes</taxon>
        <taxon>ecological metagenomes</taxon>
    </lineage>
</organism>
<name>A0A0F9DFB2_9ZZZZ</name>
<dbReference type="AlphaFoldDB" id="A0A0F9DFB2"/>
<gene>
    <name evidence="1" type="ORF">LCGC14_2553580</name>
</gene>
<protein>
    <submittedName>
        <fullName evidence="1">Uncharacterized protein</fullName>
    </submittedName>
</protein>
<evidence type="ECO:0000313" key="1">
    <source>
        <dbReference type="EMBL" id="KKL10658.1"/>
    </source>
</evidence>
<dbReference type="EMBL" id="LAZR01041971">
    <property type="protein sequence ID" value="KKL10658.1"/>
    <property type="molecule type" value="Genomic_DNA"/>
</dbReference>
<feature type="non-terminal residue" evidence="1">
    <location>
        <position position="58"/>
    </location>
</feature>
<comment type="caution">
    <text evidence="1">The sequence shown here is derived from an EMBL/GenBank/DDBJ whole genome shotgun (WGS) entry which is preliminary data.</text>
</comment>
<sequence>MSLSKRKGMRPLGAAWVMTYVLAGAKVARLIDSGEEEEARKWLTNLTSVLSPSTDVSY</sequence>